<keyword evidence="3 8" id="KW-0812">Transmembrane</keyword>
<dbReference type="AlphaFoldDB" id="A0A6A5YCE9"/>
<dbReference type="Gene3D" id="1.20.1250.20">
    <property type="entry name" value="MFS general substrate transporter like domains"/>
    <property type="match status" value="2"/>
</dbReference>
<feature type="transmembrane region" description="Helical" evidence="8">
    <location>
        <begin position="118"/>
        <end position="137"/>
    </location>
</feature>
<dbReference type="Proteomes" id="UP000799776">
    <property type="component" value="Unassembled WGS sequence"/>
</dbReference>
<feature type="transmembrane region" description="Helical" evidence="8">
    <location>
        <begin position="178"/>
        <end position="200"/>
    </location>
</feature>
<evidence type="ECO:0000256" key="5">
    <source>
        <dbReference type="ARBA" id="ARBA00023136"/>
    </source>
</evidence>
<dbReference type="OrthoDB" id="2962993at2759"/>
<reference evidence="10" key="1">
    <citation type="journal article" date="2020" name="Stud. Mycol.">
        <title>101 Dothideomycetes genomes: a test case for predicting lifestyles and emergence of pathogens.</title>
        <authorList>
            <person name="Haridas S."/>
            <person name="Albert R."/>
            <person name="Binder M."/>
            <person name="Bloem J."/>
            <person name="Labutti K."/>
            <person name="Salamov A."/>
            <person name="Andreopoulos B."/>
            <person name="Baker S."/>
            <person name="Barry K."/>
            <person name="Bills G."/>
            <person name="Bluhm B."/>
            <person name="Cannon C."/>
            <person name="Castanera R."/>
            <person name="Culley D."/>
            <person name="Daum C."/>
            <person name="Ezra D."/>
            <person name="Gonzalez J."/>
            <person name="Henrissat B."/>
            <person name="Kuo A."/>
            <person name="Liang C."/>
            <person name="Lipzen A."/>
            <person name="Lutzoni F."/>
            <person name="Magnuson J."/>
            <person name="Mondo S."/>
            <person name="Nolan M."/>
            <person name="Ohm R."/>
            <person name="Pangilinan J."/>
            <person name="Park H.-J."/>
            <person name="Ramirez L."/>
            <person name="Alfaro M."/>
            <person name="Sun H."/>
            <person name="Tritt A."/>
            <person name="Yoshinaga Y."/>
            <person name="Zwiers L.-H."/>
            <person name="Turgeon B."/>
            <person name="Goodwin S."/>
            <person name="Spatafora J."/>
            <person name="Crous P."/>
            <person name="Grigoriev I."/>
        </authorList>
    </citation>
    <scope>NUCLEOTIDE SEQUENCE</scope>
    <source>
        <strain evidence="10">CBS 121410</strain>
    </source>
</reference>
<dbReference type="GO" id="GO:0022857">
    <property type="term" value="F:transmembrane transporter activity"/>
    <property type="evidence" value="ECO:0007669"/>
    <property type="project" value="InterPro"/>
</dbReference>
<feature type="transmembrane region" description="Helical" evidence="8">
    <location>
        <begin position="369"/>
        <end position="386"/>
    </location>
</feature>
<evidence type="ECO:0000256" key="2">
    <source>
        <dbReference type="ARBA" id="ARBA00022448"/>
    </source>
</evidence>
<feature type="transmembrane region" description="Helical" evidence="8">
    <location>
        <begin position="212"/>
        <end position="233"/>
    </location>
</feature>
<evidence type="ECO:0000256" key="6">
    <source>
        <dbReference type="ARBA" id="ARBA00037968"/>
    </source>
</evidence>
<evidence type="ECO:0000256" key="4">
    <source>
        <dbReference type="ARBA" id="ARBA00022989"/>
    </source>
</evidence>
<dbReference type="InterPro" id="IPR011701">
    <property type="entry name" value="MFS"/>
</dbReference>
<dbReference type="Pfam" id="PF07690">
    <property type="entry name" value="MFS_1"/>
    <property type="match status" value="1"/>
</dbReference>
<evidence type="ECO:0000256" key="3">
    <source>
        <dbReference type="ARBA" id="ARBA00022692"/>
    </source>
</evidence>
<proteinExistence type="inferred from homology"/>
<dbReference type="InterPro" id="IPR020846">
    <property type="entry name" value="MFS_dom"/>
</dbReference>
<gene>
    <name evidence="10" type="ORF">K490DRAFT_55158</name>
</gene>
<protein>
    <submittedName>
        <fullName evidence="10">MFS general substrate transporter</fullName>
    </submittedName>
</protein>
<dbReference type="PANTHER" id="PTHR43791">
    <property type="entry name" value="PERMEASE-RELATED"/>
    <property type="match status" value="1"/>
</dbReference>
<dbReference type="FunFam" id="1.20.1250.20:FF:000018">
    <property type="entry name" value="MFS transporter permease"/>
    <property type="match status" value="1"/>
</dbReference>
<keyword evidence="5 8" id="KW-0472">Membrane</keyword>
<dbReference type="CDD" id="cd17327">
    <property type="entry name" value="MFS_FEN2_like"/>
    <property type="match status" value="1"/>
</dbReference>
<keyword evidence="11" id="KW-1185">Reference proteome</keyword>
<evidence type="ECO:0000256" key="7">
    <source>
        <dbReference type="SAM" id="MobiDB-lite"/>
    </source>
</evidence>
<accession>A0A6A5YCE9</accession>
<evidence type="ECO:0000313" key="11">
    <source>
        <dbReference type="Proteomes" id="UP000799776"/>
    </source>
</evidence>
<dbReference type="InterPro" id="IPR036259">
    <property type="entry name" value="MFS_trans_sf"/>
</dbReference>
<evidence type="ECO:0000256" key="1">
    <source>
        <dbReference type="ARBA" id="ARBA00004141"/>
    </source>
</evidence>
<name>A0A6A5YCE9_9PEZI</name>
<dbReference type="EMBL" id="ML978714">
    <property type="protein sequence ID" value="KAF2089565.1"/>
    <property type="molecule type" value="Genomic_DNA"/>
</dbReference>
<feature type="domain" description="Major facilitator superfamily (MFS) profile" evidence="9">
    <location>
        <begin position="52"/>
        <end position="457"/>
    </location>
</feature>
<dbReference type="FunFam" id="1.20.1250.20:FF:000068">
    <property type="entry name" value="MFS general substrate transporter"/>
    <property type="match status" value="1"/>
</dbReference>
<keyword evidence="4 8" id="KW-1133">Transmembrane helix</keyword>
<dbReference type="PROSITE" id="PS50850">
    <property type="entry name" value="MFS"/>
    <property type="match status" value="1"/>
</dbReference>
<feature type="transmembrane region" description="Helical" evidence="8">
    <location>
        <begin position="343"/>
        <end position="362"/>
    </location>
</feature>
<sequence>MEQPSNSESKAVTYDDKAIPQDGGSNAESGESELLLDPAKEKKLLAKLDLAFTPIIMLVYLSCFLDRSNIGNVKTAGMPGDIGASSEQFSTAVSIFYATYVAFETPWAVLLKKLTPRYLMTFLCVVWSLVTVFSGFIENVGGLYATRLILGACEGGLFPGLNLYLTMVYRREEQAKRVSYLFVCTAIAGAFGGLLAYGILHMDGVSGVSGWRWVYIIEGLFSVVIAAYVFFGLPNDPSNAYFLNAKEKKMMQVRAEQRKAYMGSEEFSWEEVKIAFKDPKLYLSGCIQFCQDILLYGFSTFLPSIIQSMGYNSLQSQYLTIPVYIFGGLAFLALAFISDRYTIRGPFVFFANLFGIVGYVLLITDTSNGVKFFATFLCAVAVYNGPGLNLTWLNVNVAPHYRRATAIGFQQTIGNTAGIVAGQIYRKAPYKLGNSFSLGALCVSQLLIVGKWLYIKKCNELKKRIASGEAEDSRKVKTGDWALDFEYHV</sequence>
<organism evidence="10 11">
    <name type="scientific">Saccharata proteae CBS 121410</name>
    <dbReference type="NCBI Taxonomy" id="1314787"/>
    <lineage>
        <taxon>Eukaryota</taxon>
        <taxon>Fungi</taxon>
        <taxon>Dikarya</taxon>
        <taxon>Ascomycota</taxon>
        <taxon>Pezizomycotina</taxon>
        <taxon>Dothideomycetes</taxon>
        <taxon>Dothideomycetes incertae sedis</taxon>
        <taxon>Botryosphaeriales</taxon>
        <taxon>Saccharataceae</taxon>
        <taxon>Saccharata</taxon>
    </lineage>
</organism>
<feature type="transmembrane region" description="Helical" evidence="8">
    <location>
        <begin position="318"/>
        <end position="337"/>
    </location>
</feature>
<feature type="compositionally biased region" description="Polar residues" evidence="7">
    <location>
        <begin position="1"/>
        <end position="10"/>
    </location>
</feature>
<dbReference type="GO" id="GO:0016020">
    <property type="term" value="C:membrane"/>
    <property type="evidence" value="ECO:0007669"/>
    <property type="project" value="UniProtKB-SubCell"/>
</dbReference>
<evidence type="ECO:0000313" key="10">
    <source>
        <dbReference type="EMBL" id="KAF2089565.1"/>
    </source>
</evidence>
<evidence type="ECO:0000259" key="9">
    <source>
        <dbReference type="PROSITE" id="PS50850"/>
    </source>
</evidence>
<feature type="transmembrane region" description="Helical" evidence="8">
    <location>
        <begin position="436"/>
        <end position="454"/>
    </location>
</feature>
<evidence type="ECO:0000256" key="8">
    <source>
        <dbReference type="SAM" id="Phobius"/>
    </source>
</evidence>
<dbReference type="PANTHER" id="PTHR43791:SF24">
    <property type="entry name" value="NICOTINIC ACID PLASMA MEMBRANE TRANSPORTER"/>
    <property type="match status" value="1"/>
</dbReference>
<feature type="region of interest" description="Disordered" evidence="7">
    <location>
        <begin position="1"/>
        <end position="32"/>
    </location>
</feature>
<dbReference type="SUPFAM" id="SSF103473">
    <property type="entry name" value="MFS general substrate transporter"/>
    <property type="match status" value="1"/>
</dbReference>
<keyword evidence="2" id="KW-0813">Transport</keyword>
<comment type="similarity">
    <text evidence="6">Belongs to the major facilitator superfamily. Allantoate permease family.</text>
</comment>
<feature type="transmembrane region" description="Helical" evidence="8">
    <location>
        <begin position="143"/>
        <end position="166"/>
    </location>
</feature>
<comment type="subcellular location">
    <subcellularLocation>
        <location evidence="1">Membrane</location>
        <topology evidence="1">Multi-pass membrane protein</topology>
    </subcellularLocation>
</comment>